<gene>
    <name evidence="2" type="ORF">NJ959_03100</name>
</gene>
<keyword evidence="3" id="KW-1185">Reference proteome</keyword>
<name>A0AAE3GMQ7_9CYAN</name>
<comment type="caution">
    <text evidence="2">The sequence shown here is derived from an EMBL/GenBank/DDBJ whole genome shotgun (WGS) entry which is preliminary data.</text>
</comment>
<evidence type="ECO:0000313" key="3">
    <source>
        <dbReference type="Proteomes" id="UP001204953"/>
    </source>
</evidence>
<dbReference type="AlphaFoldDB" id="A0AAE3GMQ7"/>
<proteinExistence type="predicted"/>
<accession>A0AAE3GMQ7</accession>
<dbReference type="Proteomes" id="UP001204953">
    <property type="component" value="Unassembled WGS sequence"/>
</dbReference>
<dbReference type="RefSeq" id="WP_254010275.1">
    <property type="nucleotide sequence ID" value="NZ_JAMZMM010000015.1"/>
</dbReference>
<sequence>MKPKYLSLAVLSLTALKTATEKQTILAQTPENNPSNKSPKQNQEDITSKPIPTVSPPEIIPNCEFKPPKDKKHISVTNSNPEANQDTIPPEIPSYCESKPENPEPNTSQESTPEKDPNYIIPPQIVAPEKVNPLTTTIPLNGNVITNRTEWETNDGYTFGENRSSNLDVNGILRITSEVEQQLTNDNVFTSDQRGSYLQLQTVKTHREIELTQTDPQTLQGLIIQESFTGNCFDQNPQTSNPNDQCTFTPALVTDRNSIDPVYFIPTRIDQFGNIGDAISPETLAILAQPGFQNRGVNGEVVGLDLYFPNLGATPGNTQGNRSTISRSENIDTSLLLGYSRVRQILKANDTESVLGRTIRGTGVIIGDDNTLLNGAVSLAAELLPDANPHLEGSPNPVNTNINRHLFEAANNARLPDNSWTVYQGGIGKAKHAETNTEGEVNLPSASYNSLWLGLSPVTERDRAATIQYQELGPERIIASGGGEGGANDNVSFVSNANGEEINSANLQDFYTQIYLTFLNRDVNFITKDKLTEDTTYYPHLSLTGDITSTNQLFRYYTGIITSDPIKAYIGGDYSRRFNNLVFNINAIGYLNPDRDYFSYVQTSLARGFRLSKNANITLSTGLRYAFKQTADPLDTPIDNSVSVGARANIGNFSLGLTQYFGNILPDSINTALGVDASLRLGTQGKITAYLSPSNNQLSYGAIGEYKFGSSPNSPALVLGWRRDHYDFGEDAFGDSLETGNDIFTILFRIGAPSNPLKLGNGE</sequence>
<feature type="compositionally biased region" description="Polar residues" evidence="1">
    <location>
        <begin position="75"/>
        <end position="87"/>
    </location>
</feature>
<protein>
    <submittedName>
        <fullName evidence="2">Uncharacterized protein</fullName>
    </submittedName>
</protein>
<reference evidence="2" key="1">
    <citation type="submission" date="2022-06" db="EMBL/GenBank/DDBJ databases">
        <title>New cyanobacteria of genus Symplocastrum in benthos of Lake Baikal.</title>
        <authorList>
            <person name="Sorokovikova E."/>
            <person name="Tikhonova I."/>
            <person name="Krasnopeev A."/>
            <person name="Evseev P."/>
            <person name="Gladkikh A."/>
            <person name="Belykh O."/>
        </authorList>
    </citation>
    <scope>NUCLEOTIDE SEQUENCE</scope>
    <source>
        <strain evidence="2">BBK-W-15</strain>
    </source>
</reference>
<feature type="region of interest" description="Disordered" evidence="1">
    <location>
        <begin position="24"/>
        <end position="118"/>
    </location>
</feature>
<feature type="compositionally biased region" description="Polar residues" evidence="1">
    <location>
        <begin position="24"/>
        <end position="41"/>
    </location>
</feature>
<dbReference type="EMBL" id="JAMZMM010000015">
    <property type="protein sequence ID" value="MCP2727460.1"/>
    <property type="molecule type" value="Genomic_DNA"/>
</dbReference>
<evidence type="ECO:0000256" key="1">
    <source>
        <dbReference type="SAM" id="MobiDB-lite"/>
    </source>
</evidence>
<evidence type="ECO:0000313" key="2">
    <source>
        <dbReference type="EMBL" id="MCP2727460.1"/>
    </source>
</evidence>
<organism evidence="2 3">
    <name type="scientific">Limnofasciculus baicalensis BBK-W-15</name>
    <dbReference type="NCBI Taxonomy" id="2699891"/>
    <lineage>
        <taxon>Bacteria</taxon>
        <taxon>Bacillati</taxon>
        <taxon>Cyanobacteriota</taxon>
        <taxon>Cyanophyceae</taxon>
        <taxon>Coleofasciculales</taxon>
        <taxon>Coleofasciculaceae</taxon>
        <taxon>Limnofasciculus</taxon>
        <taxon>Limnofasciculus baicalensis</taxon>
    </lineage>
</organism>